<name>A0A9Q1JG34_9CARY</name>
<dbReference type="AlphaFoldDB" id="A0A9Q1JG34"/>
<accession>A0A9Q1JG34</accession>
<protein>
    <submittedName>
        <fullName evidence="1">Uncharacterized protein</fullName>
    </submittedName>
</protein>
<evidence type="ECO:0000313" key="1">
    <source>
        <dbReference type="EMBL" id="KAJ8423197.1"/>
    </source>
</evidence>
<dbReference type="EMBL" id="JAKOGI010002032">
    <property type="protein sequence ID" value="KAJ8423197.1"/>
    <property type="molecule type" value="Genomic_DNA"/>
</dbReference>
<sequence>MRGSQLPQTECASRFEQSDPTELDAIHDESACLCYLDHVVFNLRFGPRQFPTLRGWTNDEIKLERGSNSKLDLGYIDDALDKTTIANEEEEVNEEEHRNKVMTKLEEFLPSTCTLLKRVRKEVTESMSHVLIRATPKKSKSRSSVLLQDWYESEGLFGKIDMIEKHFVGSLDTSLPNGVVLVYSEPDILTTEVQVLNYDVENVLTRGIMSSAHINTPLPVGTSSRSLVAEFLMLFDESKWHYGFASFLTIII</sequence>
<comment type="caution">
    <text evidence="1">The sequence shown here is derived from an EMBL/GenBank/DDBJ whole genome shotgun (WGS) entry which is preliminary data.</text>
</comment>
<reference evidence="1" key="1">
    <citation type="submission" date="2022-04" db="EMBL/GenBank/DDBJ databases">
        <title>Carnegiea gigantea Genome sequencing and assembly v2.</title>
        <authorList>
            <person name="Copetti D."/>
            <person name="Sanderson M.J."/>
            <person name="Burquez A."/>
            <person name="Wojciechowski M.F."/>
        </authorList>
    </citation>
    <scope>NUCLEOTIDE SEQUENCE</scope>
    <source>
        <strain evidence="1">SGP5-SGP5p</strain>
        <tissue evidence="1">Aerial part</tissue>
    </source>
</reference>
<gene>
    <name evidence="1" type="ORF">Cgig2_019239</name>
</gene>
<organism evidence="1 2">
    <name type="scientific">Carnegiea gigantea</name>
    <dbReference type="NCBI Taxonomy" id="171969"/>
    <lineage>
        <taxon>Eukaryota</taxon>
        <taxon>Viridiplantae</taxon>
        <taxon>Streptophyta</taxon>
        <taxon>Embryophyta</taxon>
        <taxon>Tracheophyta</taxon>
        <taxon>Spermatophyta</taxon>
        <taxon>Magnoliopsida</taxon>
        <taxon>eudicotyledons</taxon>
        <taxon>Gunneridae</taxon>
        <taxon>Pentapetalae</taxon>
        <taxon>Caryophyllales</taxon>
        <taxon>Cactineae</taxon>
        <taxon>Cactaceae</taxon>
        <taxon>Cactoideae</taxon>
        <taxon>Echinocereeae</taxon>
        <taxon>Carnegiea</taxon>
    </lineage>
</organism>
<keyword evidence="2" id="KW-1185">Reference proteome</keyword>
<evidence type="ECO:0000313" key="2">
    <source>
        <dbReference type="Proteomes" id="UP001153076"/>
    </source>
</evidence>
<proteinExistence type="predicted"/>
<dbReference type="Proteomes" id="UP001153076">
    <property type="component" value="Unassembled WGS sequence"/>
</dbReference>